<dbReference type="Proteomes" id="UP000800097">
    <property type="component" value="Unassembled WGS sequence"/>
</dbReference>
<dbReference type="AlphaFoldDB" id="A0A6A6JZE5"/>
<keyword evidence="2" id="KW-1185">Reference proteome</keyword>
<dbReference type="EMBL" id="ML986484">
    <property type="protein sequence ID" value="KAF2281453.1"/>
    <property type="molecule type" value="Genomic_DNA"/>
</dbReference>
<dbReference type="GeneID" id="54547674"/>
<protein>
    <submittedName>
        <fullName evidence="1">Uncharacterized protein</fullName>
    </submittedName>
</protein>
<sequence length="90" mass="10130">MRDPKKQKMGHRGLGFTCARRCRMTCQKSADLYIVQQTCSSTPDPLTTFDTPWFASGPIQRTPYFLSSRQAVTSLTFSLNNSLIHLSMPA</sequence>
<organism evidence="1 2">
    <name type="scientific">Westerdykella ornata</name>
    <dbReference type="NCBI Taxonomy" id="318751"/>
    <lineage>
        <taxon>Eukaryota</taxon>
        <taxon>Fungi</taxon>
        <taxon>Dikarya</taxon>
        <taxon>Ascomycota</taxon>
        <taxon>Pezizomycotina</taxon>
        <taxon>Dothideomycetes</taxon>
        <taxon>Pleosporomycetidae</taxon>
        <taxon>Pleosporales</taxon>
        <taxon>Sporormiaceae</taxon>
        <taxon>Westerdykella</taxon>
    </lineage>
</organism>
<evidence type="ECO:0000313" key="2">
    <source>
        <dbReference type="Proteomes" id="UP000800097"/>
    </source>
</evidence>
<proteinExistence type="predicted"/>
<evidence type="ECO:0000313" key="1">
    <source>
        <dbReference type="EMBL" id="KAF2281453.1"/>
    </source>
</evidence>
<reference evidence="1" key="1">
    <citation type="journal article" date="2020" name="Stud. Mycol.">
        <title>101 Dothideomycetes genomes: a test case for predicting lifestyles and emergence of pathogens.</title>
        <authorList>
            <person name="Haridas S."/>
            <person name="Albert R."/>
            <person name="Binder M."/>
            <person name="Bloem J."/>
            <person name="Labutti K."/>
            <person name="Salamov A."/>
            <person name="Andreopoulos B."/>
            <person name="Baker S."/>
            <person name="Barry K."/>
            <person name="Bills G."/>
            <person name="Bluhm B."/>
            <person name="Cannon C."/>
            <person name="Castanera R."/>
            <person name="Culley D."/>
            <person name="Daum C."/>
            <person name="Ezra D."/>
            <person name="Gonzalez J."/>
            <person name="Henrissat B."/>
            <person name="Kuo A."/>
            <person name="Liang C."/>
            <person name="Lipzen A."/>
            <person name="Lutzoni F."/>
            <person name="Magnuson J."/>
            <person name="Mondo S."/>
            <person name="Nolan M."/>
            <person name="Ohm R."/>
            <person name="Pangilinan J."/>
            <person name="Park H.-J."/>
            <person name="Ramirez L."/>
            <person name="Alfaro M."/>
            <person name="Sun H."/>
            <person name="Tritt A."/>
            <person name="Yoshinaga Y."/>
            <person name="Zwiers L.-H."/>
            <person name="Turgeon B."/>
            <person name="Goodwin S."/>
            <person name="Spatafora J."/>
            <person name="Crous P."/>
            <person name="Grigoriev I."/>
        </authorList>
    </citation>
    <scope>NUCLEOTIDE SEQUENCE</scope>
    <source>
        <strain evidence="1">CBS 379.55</strain>
    </source>
</reference>
<name>A0A6A6JZE5_WESOR</name>
<accession>A0A6A6JZE5</accession>
<gene>
    <name evidence="1" type="ORF">EI97DRAFT_29773</name>
</gene>
<dbReference type="RefSeq" id="XP_033658990.1">
    <property type="nucleotide sequence ID" value="XM_033794499.1"/>
</dbReference>